<sequence length="96" mass="10518">MGDSTIRIVRADGLMLIGEYQMGTLTAPRVIGQQPQPDGRQRLVFVQLVGLPEQIQLPVSAMMWEPEEDDLVTAYKESVTGLVLTRAANVIPIGRA</sequence>
<organism evidence="1">
    <name type="scientific">viral metagenome</name>
    <dbReference type="NCBI Taxonomy" id="1070528"/>
    <lineage>
        <taxon>unclassified sequences</taxon>
        <taxon>metagenomes</taxon>
        <taxon>organismal metagenomes</taxon>
    </lineage>
</organism>
<reference evidence="1" key="1">
    <citation type="submission" date="2020-03" db="EMBL/GenBank/DDBJ databases">
        <title>The deep terrestrial virosphere.</title>
        <authorList>
            <person name="Holmfeldt K."/>
            <person name="Nilsson E."/>
            <person name="Simone D."/>
            <person name="Lopez-Fernandez M."/>
            <person name="Wu X."/>
            <person name="de Brujin I."/>
            <person name="Lundin D."/>
            <person name="Andersson A."/>
            <person name="Bertilsson S."/>
            <person name="Dopson M."/>
        </authorList>
    </citation>
    <scope>NUCLEOTIDE SEQUENCE</scope>
    <source>
        <strain evidence="2">MM415A00252</strain>
        <strain evidence="1">MM415B00400</strain>
    </source>
</reference>
<protein>
    <submittedName>
        <fullName evidence="1">Uncharacterized protein</fullName>
    </submittedName>
</protein>
<dbReference type="EMBL" id="MT141537">
    <property type="protein sequence ID" value="QJA65356.1"/>
    <property type="molecule type" value="Genomic_DNA"/>
</dbReference>
<name>A0A6M3J643_9ZZZZ</name>
<evidence type="ECO:0000313" key="2">
    <source>
        <dbReference type="EMBL" id="QJA83812.1"/>
    </source>
</evidence>
<accession>A0A6M3J643</accession>
<gene>
    <name evidence="2" type="ORF">MM415A00252_0033</name>
    <name evidence="1" type="ORF">MM415B00400_0011</name>
</gene>
<evidence type="ECO:0000313" key="1">
    <source>
        <dbReference type="EMBL" id="QJA65356.1"/>
    </source>
</evidence>
<dbReference type="AlphaFoldDB" id="A0A6M3J643"/>
<dbReference type="EMBL" id="MT142518">
    <property type="protein sequence ID" value="QJA83812.1"/>
    <property type="molecule type" value="Genomic_DNA"/>
</dbReference>
<proteinExistence type="predicted"/>